<dbReference type="PANTHER" id="PTHR10030:SF37">
    <property type="entry name" value="ALPHA-L-FUCOSIDASE-RELATED"/>
    <property type="match status" value="1"/>
</dbReference>
<evidence type="ECO:0000256" key="5">
    <source>
        <dbReference type="ARBA" id="ARBA00023295"/>
    </source>
</evidence>
<dbReference type="SUPFAM" id="SSF51445">
    <property type="entry name" value="(Trans)glycosidases"/>
    <property type="match status" value="1"/>
</dbReference>
<gene>
    <name evidence="7" type="ORF">SAMN03003324_01271</name>
</gene>
<evidence type="ECO:0000313" key="7">
    <source>
        <dbReference type="EMBL" id="SFE73636.1"/>
    </source>
</evidence>
<dbReference type="InterPro" id="IPR008979">
    <property type="entry name" value="Galactose-bd-like_sf"/>
</dbReference>
<dbReference type="STRING" id="34086.SAMN04488084_11270"/>
<dbReference type="Pfam" id="PF01120">
    <property type="entry name" value="Alpha_L_fucos"/>
    <property type="match status" value="1"/>
</dbReference>
<dbReference type="Gene3D" id="3.20.20.80">
    <property type="entry name" value="Glycosidases"/>
    <property type="match status" value="1"/>
</dbReference>
<protein>
    <recommendedName>
        <fullName evidence="2">alpha-L-fucosidase</fullName>
        <ecNumber evidence="2">3.2.1.51</ecNumber>
    </recommendedName>
</protein>
<sequence>MFTSGSAACKDCEFIANLKSSLMLKKAILGLVLILGFNTTTLLAQDVNSKPLPLHQLQQQFVDLRFGMFIHFNIPTYANADWPDPDAPASLFNPVDLDCDQWAKAAKAANMTYGCITTKHHSGFCIWDTKTTDYSIKSSPFKRDVVREYVDAFRKNDLKVMLYYSILDTHHKLRPNEITPNHIDMVKKQITELLTNYGPIEALVIDGWDAPWSRITYDEIPFEEIYHLVKKLQPNCLLMDLNGAKYPAEGLYYTDIKTYEMGAGQQVSKETNKMPALACLPINTAWFWKTDFPQVPVKSAAKLVNETLIPLNNANCNFILNVAPNRNGLIDENALAELKEIGKIWKNEGSVGKIAETGAPIISSNLAKNKPSNSSWSDDYNIMDFANDDNFRSSWVSNSEVKNPWYEIDFRKPTTFNTVVIAQNDANFSNYTLEYYQNKTWKKVYDGENSKKVKVNRFDKVTGEKVRVKIKDSGKQITISEFEVYNEKR</sequence>
<evidence type="ECO:0000259" key="6">
    <source>
        <dbReference type="PROSITE" id="PS50022"/>
    </source>
</evidence>
<reference evidence="7 8" key="1">
    <citation type="submission" date="2016-10" db="EMBL/GenBank/DDBJ databases">
        <authorList>
            <person name="de Groot N.N."/>
        </authorList>
    </citation>
    <scope>NUCLEOTIDE SEQUENCE [LARGE SCALE GENOMIC DNA]</scope>
    <source>
        <strain evidence="7 8">ATCC 51969</strain>
    </source>
</reference>
<evidence type="ECO:0000256" key="4">
    <source>
        <dbReference type="ARBA" id="ARBA00022801"/>
    </source>
</evidence>
<evidence type="ECO:0000256" key="3">
    <source>
        <dbReference type="ARBA" id="ARBA00022729"/>
    </source>
</evidence>
<dbReference type="SUPFAM" id="SSF49785">
    <property type="entry name" value="Galactose-binding domain-like"/>
    <property type="match status" value="1"/>
</dbReference>
<dbReference type="Pfam" id="PF00754">
    <property type="entry name" value="F5_F8_type_C"/>
    <property type="match status" value="1"/>
</dbReference>
<dbReference type="EMBL" id="FONS01000002">
    <property type="protein sequence ID" value="SFE73636.1"/>
    <property type="molecule type" value="Genomic_DNA"/>
</dbReference>
<evidence type="ECO:0000256" key="2">
    <source>
        <dbReference type="ARBA" id="ARBA00012662"/>
    </source>
</evidence>
<dbReference type="PANTHER" id="PTHR10030">
    <property type="entry name" value="ALPHA-L-FUCOSIDASE"/>
    <property type="match status" value="1"/>
</dbReference>
<dbReference type="GO" id="GO:0005764">
    <property type="term" value="C:lysosome"/>
    <property type="evidence" value="ECO:0007669"/>
    <property type="project" value="TreeGrafter"/>
</dbReference>
<dbReference type="PROSITE" id="PS50022">
    <property type="entry name" value="FA58C_3"/>
    <property type="match status" value="1"/>
</dbReference>
<name>A0A1I2CZD7_9SPHI</name>
<evidence type="ECO:0000313" key="8">
    <source>
        <dbReference type="Proteomes" id="UP000183129"/>
    </source>
</evidence>
<feature type="domain" description="F5/8 type C" evidence="6">
    <location>
        <begin position="354"/>
        <end position="487"/>
    </location>
</feature>
<dbReference type="Gene3D" id="2.60.120.260">
    <property type="entry name" value="Galactose-binding domain-like"/>
    <property type="match status" value="1"/>
</dbReference>
<dbReference type="InterPro" id="IPR000933">
    <property type="entry name" value="Glyco_hydro_29"/>
</dbReference>
<dbReference type="GO" id="GO:0004560">
    <property type="term" value="F:alpha-L-fucosidase activity"/>
    <property type="evidence" value="ECO:0007669"/>
    <property type="project" value="InterPro"/>
</dbReference>
<proteinExistence type="inferred from homology"/>
<dbReference type="GO" id="GO:0016139">
    <property type="term" value="P:glycoside catabolic process"/>
    <property type="evidence" value="ECO:0007669"/>
    <property type="project" value="TreeGrafter"/>
</dbReference>
<dbReference type="SMART" id="SM00812">
    <property type="entry name" value="Alpha_L_fucos"/>
    <property type="match status" value="1"/>
</dbReference>
<evidence type="ECO:0000256" key="1">
    <source>
        <dbReference type="ARBA" id="ARBA00007951"/>
    </source>
</evidence>
<organism evidence="7 8">
    <name type="scientific">Pedobacter antarcticus</name>
    <dbReference type="NCBI Taxonomy" id="34086"/>
    <lineage>
        <taxon>Bacteria</taxon>
        <taxon>Pseudomonadati</taxon>
        <taxon>Bacteroidota</taxon>
        <taxon>Sphingobacteriia</taxon>
        <taxon>Sphingobacteriales</taxon>
        <taxon>Sphingobacteriaceae</taxon>
        <taxon>Pedobacter</taxon>
    </lineage>
</organism>
<dbReference type="InterPro" id="IPR017853">
    <property type="entry name" value="GH"/>
</dbReference>
<dbReference type="InterPro" id="IPR057739">
    <property type="entry name" value="Glyco_hydro_29_N"/>
</dbReference>
<dbReference type="Proteomes" id="UP000183129">
    <property type="component" value="Unassembled WGS sequence"/>
</dbReference>
<keyword evidence="5" id="KW-0326">Glycosidase</keyword>
<dbReference type="EC" id="3.2.1.51" evidence="2"/>
<keyword evidence="3" id="KW-0732">Signal</keyword>
<comment type="similarity">
    <text evidence="1">Belongs to the glycosyl hydrolase 29 family.</text>
</comment>
<dbReference type="InterPro" id="IPR000421">
    <property type="entry name" value="FA58C"/>
</dbReference>
<accession>A0A1I2CZD7</accession>
<dbReference type="GO" id="GO:0006004">
    <property type="term" value="P:fucose metabolic process"/>
    <property type="evidence" value="ECO:0007669"/>
    <property type="project" value="TreeGrafter"/>
</dbReference>
<dbReference type="AlphaFoldDB" id="A0A1I2CZD7"/>
<keyword evidence="4" id="KW-0378">Hydrolase</keyword>